<dbReference type="EMBL" id="MDYP01000045">
    <property type="protein sequence ID" value="OQE00835.1"/>
    <property type="molecule type" value="Genomic_DNA"/>
</dbReference>
<accession>A0A1V6RG97</accession>
<sequence length="124" mass="13640">MFPHPLLHPPVKPCCVLVIADGLVRVNFPITRYCRPLYGIHLRGSVPLRRQLLVEIGSDLLCLIVASGVGMGLEANILSTRYLSRRFPRLEPNPLVVRMAEHDEPGADTSTVYCCCSLLVCTGA</sequence>
<dbReference type="AlphaFoldDB" id="A0A1V6RG97"/>
<evidence type="ECO:0000313" key="2">
    <source>
        <dbReference type="Proteomes" id="UP000191518"/>
    </source>
</evidence>
<dbReference type="Proteomes" id="UP000191518">
    <property type="component" value="Unassembled WGS sequence"/>
</dbReference>
<evidence type="ECO:0000313" key="1">
    <source>
        <dbReference type="EMBL" id="OQE00835.1"/>
    </source>
</evidence>
<organism evidence="1 2">
    <name type="scientific">Penicillium vulpinum</name>
    <dbReference type="NCBI Taxonomy" id="29845"/>
    <lineage>
        <taxon>Eukaryota</taxon>
        <taxon>Fungi</taxon>
        <taxon>Dikarya</taxon>
        <taxon>Ascomycota</taxon>
        <taxon>Pezizomycotina</taxon>
        <taxon>Eurotiomycetes</taxon>
        <taxon>Eurotiomycetidae</taxon>
        <taxon>Eurotiales</taxon>
        <taxon>Aspergillaceae</taxon>
        <taxon>Penicillium</taxon>
    </lineage>
</organism>
<gene>
    <name evidence="1" type="ORF">PENVUL_c045G06948</name>
</gene>
<keyword evidence="2" id="KW-1185">Reference proteome</keyword>
<reference evidence="2" key="1">
    <citation type="journal article" date="2017" name="Nat. Microbiol.">
        <title>Global analysis of biosynthetic gene clusters reveals vast potential of secondary metabolite production in Penicillium species.</title>
        <authorList>
            <person name="Nielsen J.C."/>
            <person name="Grijseels S."/>
            <person name="Prigent S."/>
            <person name="Ji B."/>
            <person name="Dainat J."/>
            <person name="Nielsen K.F."/>
            <person name="Frisvad J.C."/>
            <person name="Workman M."/>
            <person name="Nielsen J."/>
        </authorList>
    </citation>
    <scope>NUCLEOTIDE SEQUENCE [LARGE SCALE GENOMIC DNA]</scope>
    <source>
        <strain evidence="2">IBT 29486</strain>
    </source>
</reference>
<name>A0A1V6RG97_9EURO</name>
<proteinExistence type="predicted"/>
<protein>
    <submittedName>
        <fullName evidence="1">Uncharacterized protein</fullName>
    </submittedName>
</protein>
<comment type="caution">
    <text evidence="1">The sequence shown here is derived from an EMBL/GenBank/DDBJ whole genome shotgun (WGS) entry which is preliminary data.</text>
</comment>